<feature type="chain" id="PRO_5046227809" description="Secreted protein" evidence="2">
    <location>
        <begin position="27"/>
        <end position="135"/>
    </location>
</feature>
<proteinExistence type="predicted"/>
<dbReference type="Proteomes" id="UP000698059">
    <property type="component" value="Unassembled WGS sequence"/>
</dbReference>
<evidence type="ECO:0000313" key="4">
    <source>
        <dbReference type="Proteomes" id="UP000698059"/>
    </source>
</evidence>
<feature type="signal peptide" evidence="2">
    <location>
        <begin position="1"/>
        <end position="26"/>
    </location>
</feature>
<evidence type="ECO:0008006" key="5">
    <source>
        <dbReference type="Google" id="ProtNLM"/>
    </source>
</evidence>
<gene>
    <name evidence="3" type="ORF">JOD49_001557</name>
</gene>
<dbReference type="PROSITE" id="PS51257">
    <property type="entry name" value="PROKAR_LIPOPROTEIN"/>
    <property type="match status" value="1"/>
</dbReference>
<reference evidence="3 4" key="1">
    <citation type="submission" date="2021-01" db="EMBL/GenBank/DDBJ databases">
        <title>Sequencing the genomes of 1000 actinobacteria strains.</title>
        <authorList>
            <person name="Klenk H.-P."/>
        </authorList>
    </citation>
    <scope>NUCLEOTIDE SEQUENCE [LARGE SCALE GENOMIC DNA]</scope>
    <source>
        <strain evidence="3 4">DSM 46000</strain>
    </source>
</reference>
<sequence length="135" mass="13339">MNAQRVILPLALGCALLLSACTAAPAPDAPDAITTSDAGTAPGADAGTTTGGQQKGGSDEPAAGTPDEATQKYLDCLIDNGVDAIIDGSGRIAYGAAEKGGSIKTGGDTTSPESAAQTTCQEQVPEYVAPNDDEK</sequence>
<comment type="caution">
    <text evidence="3">The sequence shown here is derived from an EMBL/GenBank/DDBJ whole genome shotgun (WGS) entry which is preliminary data.</text>
</comment>
<feature type="region of interest" description="Disordered" evidence="1">
    <location>
        <begin position="98"/>
        <end position="135"/>
    </location>
</feature>
<name>A0ABS2LE96_9CELL</name>
<keyword evidence="2" id="KW-0732">Signal</keyword>
<keyword evidence="4" id="KW-1185">Reference proteome</keyword>
<accession>A0ABS2LE96</accession>
<organism evidence="3 4">
    <name type="scientific">Oerskovia jenensis</name>
    <dbReference type="NCBI Taxonomy" id="162169"/>
    <lineage>
        <taxon>Bacteria</taxon>
        <taxon>Bacillati</taxon>
        <taxon>Actinomycetota</taxon>
        <taxon>Actinomycetes</taxon>
        <taxon>Micrococcales</taxon>
        <taxon>Cellulomonadaceae</taxon>
        <taxon>Oerskovia</taxon>
    </lineage>
</organism>
<protein>
    <recommendedName>
        <fullName evidence="5">Secreted protein</fullName>
    </recommendedName>
</protein>
<evidence type="ECO:0000256" key="1">
    <source>
        <dbReference type="SAM" id="MobiDB-lite"/>
    </source>
</evidence>
<evidence type="ECO:0000313" key="3">
    <source>
        <dbReference type="EMBL" id="MBM7478637.1"/>
    </source>
</evidence>
<dbReference type="EMBL" id="JAFBBO010000001">
    <property type="protein sequence ID" value="MBM7478637.1"/>
    <property type="molecule type" value="Genomic_DNA"/>
</dbReference>
<dbReference type="RefSeq" id="WP_205306680.1">
    <property type="nucleotide sequence ID" value="NZ_BAAAVF010000008.1"/>
</dbReference>
<feature type="compositionally biased region" description="Polar residues" evidence="1">
    <location>
        <begin position="107"/>
        <end position="122"/>
    </location>
</feature>
<feature type="compositionally biased region" description="Low complexity" evidence="1">
    <location>
        <begin position="27"/>
        <end position="48"/>
    </location>
</feature>
<evidence type="ECO:0000256" key="2">
    <source>
        <dbReference type="SAM" id="SignalP"/>
    </source>
</evidence>
<feature type="region of interest" description="Disordered" evidence="1">
    <location>
        <begin position="27"/>
        <end position="68"/>
    </location>
</feature>